<evidence type="ECO:0000313" key="5">
    <source>
        <dbReference type="Proteomes" id="UP000310636"/>
    </source>
</evidence>
<evidence type="ECO:0000256" key="2">
    <source>
        <dbReference type="SAM" id="SignalP"/>
    </source>
</evidence>
<feature type="signal peptide" evidence="2">
    <location>
        <begin position="1"/>
        <end position="33"/>
    </location>
</feature>
<name>A0A4V3WDW4_9BACL</name>
<feature type="chain" id="PRO_5020971731" evidence="2">
    <location>
        <begin position="34"/>
        <end position="338"/>
    </location>
</feature>
<organism evidence="4 5">
    <name type="scientific">Cohnella fermenti</name>
    <dbReference type="NCBI Taxonomy" id="2565925"/>
    <lineage>
        <taxon>Bacteria</taxon>
        <taxon>Bacillati</taxon>
        <taxon>Bacillota</taxon>
        <taxon>Bacilli</taxon>
        <taxon>Bacillales</taxon>
        <taxon>Paenibacillaceae</taxon>
        <taxon>Cohnella</taxon>
    </lineage>
</organism>
<evidence type="ECO:0000256" key="1">
    <source>
        <dbReference type="SAM" id="MobiDB-lite"/>
    </source>
</evidence>
<dbReference type="Proteomes" id="UP000310636">
    <property type="component" value="Unassembled WGS sequence"/>
</dbReference>
<evidence type="ECO:0000313" key="4">
    <source>
        <dbReference type="EMBL" id="THF73861.1"/>
    </source>
</evidence>
<dbReference type="Pfam" id="PF00395">
    <property type="entry name" value="SLH"/>
    <property type="match status" value="2"/>
</dbReference>
<dbReference type="AlphaFoldDB" id="A0A4V3WDW4"/>
<reference evidence="4 5" key="1">
    <citation type="submission" date="2019-04" db="EMBL/GenBank/DDBJ databases">
        <title>Cohnella sp. nov. isolated from preserved vegetables.</title>
        <authorList>
            <person name="Lin S.-Y."/>
            <person name="Hung M.-H."/>
            <person name="Young C.-C."/>
        </authorList>
    </citation>
    <scope>NUCLEOTIDE SEQUENCE [LARGE SCALE GENOMIC DNA]</scope>
    <source>
        <strain evidence="4 5">CC-MHH1044</strain>
    </source>
</reference>
<dbReference type="EMBL" id="SSOB01000048">
    <property type="protein sequence ID" value="THF73861.1"/>
    <property type="molecule type" value="Genomic_DNA"/>
</dbReference>
<gene>
    <name evidence="4" type="ORF">E6C55_27515</name>
</gene>
<comment type="caution">
    <text evidence="4">The sequence shown here is derived from an EMBL/GenBank/DDBJ whole genome shotgun (WGS) entry which is preliminary data.</text>
</comment>
<dbReference type="InterPro" id="IPR001119">
    <property type="entry name" value="SLH_dom"/>
</dbReference>
<keyword evidence="2" id="KW-0732">Signal</keyword>
<dbReference type="PROSITE" id="PS51272">
    <property type="entry name" value="SLH"/>
    <property type="match status" value="2"/>
</dbReference>
<dbReference type="OrthoDB" id="1738667at2"/>
<protein>
    <submittedName>
        <fullName evidence="4">S-layer homology domain-containing protein</fullName>
    </submittedName>
</protein>
<feature type="domain" description="SLH" evidence="3">
    <location>
        <begin position="159"/>
        <end position="222"/>
    </location>
</feature>
<feature type="domain" description="SLH" evidence="3">
    <location>
        <begin position="29"/>
        <end position="92"/>
    </location>
</feature>
<proteinExistence type="predicted"/>
<evidence type="ECO:0000259" key="3">
    <source>
        <dbReference type="PROSITE" id="PS51272"/>
    </source>
</evidence>
<sequence>MKEAFRMAMRTKTATAAAALALSCVLLSGSAFAFNDIKSDPGYKQIMDLKNRGVVQGIGNNLFQPGASVDGATALTLIVRGMGLNIDSFNFFKEPKASDYYTKVKDDASYAMTFIIAQLNGLDVPRDIDPTQKITREQFSHWLFQAISTKGDYAYTEQYMMYDDADETTPAYSDSIQKLLITGIASLGADQNFRPQAAITRSEAAVMLDGAIEFVEKTPLPEAGEPQASVLSDVSLTSAAYSSDITKVTLSATVPHPGYGFEVSRIDFKDGDAIIHYRALAPDPDKMYAQVITEVKAYAYIPSGYEPVLGSEETDANSTVSSPPGDGASGSTGFPIYE</sequence>
<keyword evidence="5" id="KW-1185">Reference proteome</keyword>
<accession>A0A4V3WDW4</accession>
<dbReference type="PROSITE" id="PS51257">
    <property type="entry name" value="PROKAR_LIPOPROTEIN"/>
    <property type="match status" value="1"/>
</dbReference>
<feature type="region of interest" description="Disordered" evidence="1">
    <location>
        <begin position="310"/>
        <end position="338"/>
    </location>
</feature>